<dbReference type="InterPro" id="IPR055269">
    <property type="entry name" value="Alpha-crystallin/HSP_16"/>
</dbReference>
<evidence type="ECO:0000256" key="2">
    <source>
        <dbReference type="PROSITE-ProRule" id="PRU00285"/>
    </source>
</evidence>
<feature type="domain" description="SHSP" evidence="5">
    <location>
        <begin position="70"/>
        <end position="179"/>
    </location>
</feature>
<dbReference type="GeneID" id="109422434"/>
<dbReference type="SUPFAM" id="SSF49764">
    <property type="entry name" value="HSP20-like chaperones"/>
    <property type="match status" value="1"/>
</dbReference>
<proteinExistence type="inferred from homology"/>
<sequence>MSIVPIMFRDWWDDHWDTPLRQSRILDQHFGTGISSDDLLTAITSAAAAQSAIHNQLRRPIYNRPWRHSGIAARQDNGSTIHADKDKFQINLDVQQFSPTEISVKASDNSIIIEGKHDEKQDDHGYISRHFIRRYTIPPGHDANQIKSSISSDGILSISAPKRAITDAEGHKSIPITQTGQPMKRIGADHEKKESIAHK</sequence>
<evidence type="ECO:0000313" key="6">
    <source>
        <dbReference type="EnsemblMetazoa" id="AALFPA23_010701.P15029"/>
    </source>
</evidence>
<dbReference type="Proteomes" id="UP000069940">
    <property type="component" value="Unassembled WGS sequence"/>
</dbReference>
<feature type="region of interest" description="Disordered" evidence="4">
    <location>
        <begin position="166"/>
        <end position="199"/>
    </location>
</feature>
<feature type="compositionally biased region" description="Basic and acidic residues" evidence="4">
    <location>
        <begin position="186"/>
        <end position="199"/>
    </location>
</feature>
<dbReference type="PANTHER" id="PTHR45640:SF34">
    <property type="entry name" value="PROTEIN LETHAL(2)ESSENTIAL FOR LIFE"/>
    <property type="match status" value="1"/>
</dbReference>
<evidence type="ECO:0000256" key="4">
    <source>
        <dbReference type="SAM" id="MobiDB-lite"/>
    </source>
</evidence>
<evidence type="ECO:0000256" key="3">
    <source>
        <dbReference type="RuleBase" id="RU003616"/>
    </source>
</evidence>
<comment type="similarity">
    <text evidence="1 2 3">Belongs to the small heat shock protein (HSP20) family.</text>
</comment>
<evidence type="ECO:0000256" key="1">
    <source>
        <dbReference type="PIRNR" id="PIRNR036514"/>
    </source>
</evidence>
<dbReference type="PROSITE" id="PS01031">
    <property type="entry name" value="SHSP"/>
    <property type="match status" value="1"/>
</dbReference>
<dbReference type="InterPro" id="IPR008978">
    <property type="entry name" value="HSP20-like_chaperone"/>
</dbReference>
<reference evidence="6" key="2">
    <citation type="submission" date="2025-05" db="UniProtKB">
        <authorList>
            <consortium name="EnsemblMetazoa"/>
        </authorList>
    </citation>
    <scope>IDENTIFICATION</scope>
    <source>
        <strain evidence="6">Foshan</strain>
    </source>
</reference>
<dbReference type="RefSeq" id="XP_019552772.2">
    <property type="nucleotide sequence ID" value="XM_019697227.3"/>
</dbReference>
<reference evidence="7" key="1">
    <citation type="journal article" date="2015" name="Proc. Natl. Acad. Sci. U.S.A.">
        <title>Genome sequence of the Asian Tiger mosquito, Aedes albopictus, reveals insights into its biology, genetics, and evolution.</title>
        <authorList>
            <person name="Chen X.G."/>
            <person name="Jiang X."/>
            <person name="Gu J."/>
            <person name="Xu M."/>
            <person name="Wu Y."/>
            <person name="Deng Y."/>
            <person name="Zhang C."/>
            <person name="Bonizzoni M."/>
            <person name="Dermauw W."/>
            <person name="Vontas J."/>
            <person name="Armbruster P."/>
            <person name="Huang X."/>
            <person name="Yang Y."/>
            <person name="Zhang H."/>
            <person name="He W."/>
            <person name="Peng H."/>
            <person name="Liu Y."/>
            <person name="Wu K."/>
            <person name="Chen J."/>
            <person name="Lirakis M."/>
            <person name="Topalis P."/>
            <person name="Van Leeuwen T."/>
            <person name="Hall A.B."/>
            <person name="Jiang X."/>
            <person name="Thorpe C."/>
            <person name="Mueller R.L."/>
            <person name="Sun C."/>
            <person name="Waterhouse R.M."/>
            <person name="Yan G."/>
            <person name="Tu Z.J."/>
            <person name="Fang X."/>
            <person name="James A.A."/>
        </authorList>
    </citation>
    <scope>NUCLEOTIDE SEQUENCE [LARGE SCALE GENOMIC DNA]</scope>
    <source>
        <strain evidence="7">Foshan</strain>
    </source>
</reference>
<dbReference type="EnsemblMetazoa" id="AALFPA23_010701.R15029">
    <property type="protein sequence ID" value="AALFPA23_010701.P15029"/>
    <property type="gene ID" value="AALFPA23_010701"/>
</dbReference>
<protein>
    <recommendedName>
        <fullName evidence="5">SHSP domain-containing protein</fullName>
    </recommendedName>
</protein>
<organism evidence="6 7">
    <name type="scientific">Aedes albopictus</name>
    <name type="common">Asian tiger mosquito</name>
    <name type="synonym">Stegomyia albopicta</name>
    <dbReference type="NCBI Taxonomy" id="7160"/>
    <lineage>
        <taxon>Eukaryota</taxon>
        <taxon>Metazoa</taxon>
        <taxon>Ecdysozoa</taxon>
        <taxon>Arthropoda</taxon>
        <taxon>Hexapoda</taxon>
        <taxon>Insecta</taxon>
        <taxon>Pterygota</taxon>
        <taxon>Neoptera</taxon>
        <taxon>Endopterygota</taxon>
        <taxon>Diptera</taxon>
        <taxon>Nematocera</taxon>
        <taxon>Culicoidea</taxon>
        <taxon>Culicidae</taxon>
        <taxon>Culicinae</taxon>
        <taxon>Aedini</taxon>
        <taxon>Aedes</taxon>
        <taxon>Stegomyia</taxon>
    </lineage>
</organism>
<dbReference type="PANTHER" id="PTHR45640">
    <property type="entry name" value="HEAT SHOCK PROTEIN HSP-12.2-RELATED"/>
    <property type="match status" value="1"/>
</dbReference>
<dbReference type="InterPro" id="IPR001436">
    <property type="entry name" value="Alpha-crystallin/sHSP_animal"/>
</dbReference>
<dbReference type="CDD" id="cd06526">
    <property type="entry name" value="metazoan_ACD"/>
    <property type="match status" value="1"/>
</dbReference>
<accession>A0ABM1YNC4</accession>
<evidence type="ECO:0000313" key="7">
    <source>
        <dbReference type="Proteomes" id="UP000069940"/>
    </source>
</evidence>
<dbReference type="PIRSF" id="PIRSF036514">
    <property type="entry name" value="Sm_HSP_B1"/>
    <property type="match status" value="1"/>
</dbReference>
<dbReference type="Pfam" id="PF00011">
    <property type="entry name" value="HSP20"/>
    <property type="match status" value="1"/>
</dbReference>
<evidence type="ECO:0000259" key="5">
    <source>
        <dbReference type="PROSITE" id="PS01031"/>
    </source>
</evidence>
<name>A0ABM1YNC4_AEDAL</name>
<keyword evidence="7" id="KW-1185">Reference proteome</keyword>
<dbReference type="PRINTS" id="PR00299">
    <property type="entry name" value="ACRYSTALLIN"/>
</dbReference>
<dbReference type="InterPro" id="IPR002068">
    <property type="entry name" value="A-crystallin/Hsp20_dom"/>
</dbReference>
<dbReference type="Gene3D" id="2.60.40.790">
    <property type="match status" value="1"/>
</dbReference>